<dbReference type="PANTHER" id="PTHR35807:SF1">
    <property type="entry name" value="TRANSCRIPTIONAL REGULATOR REDD"/>
    <property type="match status" value="1"/>
</dbReference>
<comment type="similarity">
    <text evidence="1">Belongs to the AfsR/DnrI/RedD regulatory family.</text>
</comment>
<dbReference type="Gene3D" id="1.10.10.10">
    <property type="entry name" value="Winged helix-like DNA-binding domain superfamily/Winged helix DNA-binding domain"/>
    <property type="match status" value="1"/>
</dbReference>
<accession>Q47TG9</accession>
<feature type="DNA-binding region" description="OmpR/PhoB-type" evidence="5">
    <location>
        <begin position="1"/>
        <end position="87"/>
    </location>
</feature>
<dbReference type="CDD" id="cd15831">
    <property type="entry name" value="BTAD"/>
    <property type="match status" value="1"/>
</dbReference>
<dbReference type="InterPro" id="IPR001867">
    <property type="entry name" value="OmpR/PhoB-type_DNA-bd"/>
</dbReference>
<dbReference type="InterPro" id="IPR011990">
    <property type="entry name" value="TPR-like_helical_dom_sf"/>
</dbReference>
<dbReference type="eggNOG" id="COG3903">
    <property type="taxonomic scope" value="Bacteria"/>
</dbReference>
<dbReference type="Pfam" id="PF00486">
    <property type="entry name" value="Trans_reg_C"/>
    <property type="match status" value="1"/>
</dbReference>
<feature type="domain" description="OmpR/PhoB-type" evidence="7">
    <location>
        <begin position="1"/>
        <end position="87"/>
    </location>
</feature>
<dbReference type="InterPro" id="IPR051677">
    <property type="entry name" value="AfsR-DnrI-RedD_regulator"/>
</dbReference>
<dbReference type="AlphaFoldDB" id="Q47TG9"/>
<dbReference type="GO" id="GO:0006355">
    <property type="term" value="P:regulation of DNA-templated transcription"/>
    <property type="evidence" value="ECO:0007669"/>
    <property type="project" value="InterPro"/>
</dbReference>
<dbReference type="InterPro" id="IPR016032">
    <property type="entry name" value="Sig_transdc_resp-reg_C-effctor"/>
</dbReference>
<evidence type="ECO:0000256" key="6">
    <source>
        <dbReference type="SAM" id="MobiDB-lite"/>
    </source>
</evidence>
<dbReference type="SMART" id="SM00862">
    <property type="entry name" value="Trans_reg_C"/>
    <property type="match status" value="1"/>
</dbReference>
<feature type="region of interest" description="Disordered" evidence="6">
    <location>
        <begin position="434"/>
        <end position="453"/>
    </location>
</feature>
<dbReference type="STRING" id="269800.Tfu_0207"/>
<keyword evidence="2" id="KW-0805">Transcription regulation</keyword>
<name>Q47TG9_THEFY</name>
<dbReference type="GO" id="GO:0000160">
    <property type="term" value="P:phosphorelay signal transduction system"/>
    <property type="evidence" value="ECO:0007669"/>
    <property type="project" value="InterPro"/>
</dbReference>
<gene>
    <name evidence="8" type="ordered locus">Tfu_0207</name>
</gene>
<evidence type="ECO:0000256" key="5">
    <source>
        <dbReference type="PROSITE-ProRule" id="PRU01091"/>
    </source>
</evidence>
<dbReference type="HOGENOM" id="CLU_004665_6_1_11"/>
<feature type="compositionally biased region" description="Pro residues" evidence="6">
    <location>
        <begin position="245"/>
        <end position="260"/>
    </location>
</feature>
<proteinExistence type="inferred from homology"/>
<evidence type="ECO:0000256" key="3">
    <source>
        <dbReference type="ARBA" id="ARBA00023125"/>
    </source>
</evidence>
<evidence type="ECO:0000259" key="7">
    <source>
        <dbReference type="PROSITE" id="PS51755"/>
    </source>
</evidence>
<dbReference type="PROSITE" id="PS51755">
    <property type="entry name" value="OMPR_PHOB"/>
    <property type="match status" value="1"/>
</dbReference>
<dbReference type="PANTHER" id="PTHR35807">
    <property type="entry name" value="TRANSCRIPTIONAL REGULATOR REDD-RELATED"/>
    <property type="match status" value="1"/>
</dbReference>
<dbReference type="Pfam" id="PF00931">
    <property type="entry name" value="NB-ARC"/>
    <property type="match status" value="1"/>
</dbReference>
<evidence type="ECO:0000313" key="8">
    <source>
        <dbReference type="EMBL" id="AAZ54245.1"/>
    </source>
</evidence>
<sequence length="453" mass="48847">MLGPLQVEGPSGPIRIPPGRQRIVLAALLLEVNRQVSTDYLVDAIWEHDPPETARTQVQICVSRLRRLLAPTGAAIETRTPNYLLRVNPLTVDAQVYSQRVDEARDLSNHGRISEAAALLRSAAGLWNGPALDGVPSRILRAKAARLDEDRLTTIETYLDLELQLGRHSQLIGEITELVEQHPLRERLRSQLMLALYRSGRQAEALEVYRTGRELLIKELGLEPGDELRSLEAAILAGDPALRPADPPAPAAPPEPPPSSPTRGVTPYQLPTDTADFVGRTEALETIRTTLLNSDGAVGVAVLLGRPGVGKSATAVHAAHQLAADHYPDGQLYCDLRASRGAPLPPSDILGRFLRALGVPGQAIPDDPDERAAMYRGLLATRRVLVVLDDAVSESQVLPLIPGGRGCGVIITSRSRLTGIPGATCLRARLTSSSTGFRGGRSPAVQPVQRRCR</sequence>
<dbReference type="InterPro" id="IPR036388">
    <property type="entry name" value="WH-like_DNA-bd_sf"/>
</dbReference>
<evidence type="ECO:0000256" key="2">
    <source>
        <dbReference type="ARBA" id="ARBA00023015"/>
    </source>
</evidence>
<dbReference type="SUPFAM" id="SSF48452">
    <property type="entry name" value="TPR-like"/>
    <property type="match status" value="1"/>
</dbReference>
<dbReference type="RefSeq" id="WP_011290654.1">
    <property type="nucleotide sequence ID" value="NC_007333.1"/>
</dbReference>
<dbReference type="GO" id="GO:0043531">
    <property type="term" value="F:ADP binding"/>
    <property type="evidence" value="ECO:0007669"/>
    <property type="project" value="InterPro"/>
</dbReference>
<dbReference type="EMBL" id="CP000088">
    <property type="protein sequence ID" value="AAZ54245.1"/>
    <property type="molecule type" value="Genomic_DNA"/>
</dbReference>
<dbReference type="KEGG" id="tfu:Tfu_0207"/>
<dbReference type="Gene3D" id="3.40.50.300">
    <property type="entry name" value="P-loop containing nucleotide triphosphate hydrolases"/>
    <property type="match status" value="1"/>
</dbReference>
<dbReference type="GO" id="GO:0003677">
    <property type="term" value="F:DNA binding"/>
    <property type="evidence" value="ECO:0007669"/>
    <property type="project" value="UniProtKB-UniRule"/>
</dbReference>
<protein>
    <submittedName>
        <fullName evidence="8">Putative transcriptional regulator</fullName>
    </submittedName>
</protein>
<dbReference type="Gene3D" id="1.25.40.10">
    <property type="entry name" value="Tetratricopeptide repeat domain"/>
    <property type="match status" value="1"/>
</dbReference>
<evidence type="ECO:0000256" key="1">
    <source>
        <dbReference type="ARBA" id="ARBA00005820"/>
    </source>
</evidence>
<evidence type="ECO:0000256" key="4">
    <source>
        <dbReference type="ARBA" id="ARBA00023163"/>
    </source>
</evidence>
<dbReference type="Pfam" id="PF03704">
    <property type="entry name" value="BTAD"/>
    <property type="match status" value="1"/>
</dbReference>
<dbReference type="eggNOG" id="COG3629">
    <property type="taxonomic scope" value="Bacteria"/>
</dbReference>
<reference evidence="8" key="1">
    <citation type="submission" date="2005-07" db="EMBL/GenBank/DDBJ databases">
        <title>Complete sequence of Thermobifida fusca YX.</title>
        <authorList>
            <consortium name="US DOE Joint Genome Institute"/>
            <person name="Copeland A."/>
            <person name="Lucas S."/>
            <person name="Lapidus A."/>
            <person name="Barry K."/>
            <person name="Detter J.C."/>
            <person name="Glavina T."/>
            <person name="Hammon N."/>
            <person name="Israni S."/>
            <person name="Pitluck S."/>
            <person name="Di Bartolo G."/>
            <person name="Chain P."/>
            <person name="Schmutz J."/>
            <person name="Larimer F."/>
            <person name="Land M."/>
            <person name="Lykidis A."/>
            <person name="Richardson P."/>
        </authorList>
    </citation>
    <scope>NUCLEOTIDE SEQUENCE</scope>
    <source>
        <strain evidence="8">YX</strain>
    </source>
</reference>
<keyword evidence="4" id="KW-0804">Transcription</keyword>
<dbReference type="InterPro" id="IPR005158">
    <property type="entry name" value="BTAD"/>
</dbReference>
<dbReference type="SMART" id="SM01043">
    <property type="entry name" value="BTAD"/>
    <property type="match status" value="1"/>
</dbReference>
<dbReference type="SUPFAM" id="SSF46894">
    <property type="entry name" value="C-terminal effector domain of the bipartite response regulators"/>
    <property type="match status" value="1"/>
</dbReference>
<organism evidence="8">
    <name type="scientific">Thermobifida fusca (strain YX)</name>
    <dbReference type="NCBI Taxonomy" id="269800"/>
    <lineage>
        <taxon>Bacteria</taxon>
        <taxon>Bacillati</taxon>
        <taxon>Actinomycetota</taxon>
        <taxon>Actinomycetes</taxon>
        <taxon>Streptosporangiales</taxon>
        <taxon>Nocardiopsidaceae</taxon>
        <taxon>Thermobifida</taxon>
    </lineage>
</organism>
<dbReference type="InterPro" id="IPR002182">
    <property type="entry name" value="NB-ARC"/>
</dbReference>
<dbReference type="SUPFAM" id="SSF52540">
    <property type="entry name" value="P-loop containing nucleoside triphosphate hydrolases"/>
    <property type="match status" value="1"/>
</dbReference>
<feature type="region of interest" description="Disordered" evidence="6">
    <location>
        <begin position="240"/>
        <end position="269"/>
    </location>
</feature>
<keyword evidence="3 5" id="KW-0238">DNA-binding</keyword>
<dbReference type="InterPro" id="IPR027417">
    <property type="entry name" value="P-loop_NTPase"/>
</dbReference>